<dbReference type="Proteomes" id="UP000239757">
    <property type="component" value="Unassembled WGS sequence"/>
</dbReference>
<name>A0A2P5W8M9_GOSBA</name>
<organism evidence="2 3">
    <name type="scientific">Gossypium barbadense</name>
    <name type="common">Sea Island cotton</name>
    <name type="synonym">Hibiscus barbadensis</name>
    <dbReference type="NCBI Taxonomy" id="3634"/>
    <lineage>
        <taxon>Eukaryota</taxon>
        <taxon>Viridiplantae</taxon>
        <taxon>Streptophyta</taxon>
        <taxon>Embryophyta</taxon>
        <taxon>Tracheophyta</taxon>
        <taxon>Spermatophyta</taxon>
        <taxon>Magnoliopsida</taxon>
        <taxon>eudicotyledons</taxon>
        <taxon>Gunneridae</taxon>
        <taxon>Pentapetalae</taxon>
        <taxon>rosids</taxon>
        <taxon>malvids</taxon>
        <taxon>Malvales</taxon>
        <taxon>Malvaceae</taxon>
        <taxon>Malvoideae</taxon>
        <taxon>Gossypium</taxon>
    </lineage>
</organism>
<dbReference type="AlphaFoldDB" id="A0A2P5W8M9"/>
<feature type="compositionally biased region" description="Polar residues" evidence="1">
    <location>
        <begin position="24"/>
        <end position="36"/>
    </location>
</feature>
<evidence type="ECO:0000313" key="3">
    <source>
        <dbReference type="Proteomes" id="UP000239757"/>
    </source>
</evidence>
<gene>
    <name evidence="2" type="ORF">GOBAR_AA33255</name>
</gene>
<sequence length="100" mass="10988">MVKQILGRLPRKPSKSSENREFGGSSTPPLSNPSHFRSSDIVGNHRLLIDNTPFPGLNSASTFIYRHGSRLSQVVDQKLNGNSRIAPYEALSGFKDVPNP</sequence>
<proteinExistence type="predicted"/>
<reference evidence="2 3" key="1">
    <citation type="submission" date="2015-01" db="EMBL/GenBank/DDBJ databases">
        <title>Genome of allotetraploid Gossypium barbadense reveals genomic plasticity and fiber elongation in cotton evolution.</title>
        <authorList>
            <person name="Chen X."/>
            <person name="Liu X."/>
            <person name="Zhao B."/>
            <person name="Zheng H."/>
            <person name="Hu Y."/>
            <person name="Lu G."/>
            <person name="Yang C."/>
            <person name="Chen J."/>
            <person name="Shan C."/>
            <person name="Zhang L."/>
            <person name="Zhou Y."/>
            <person name="Wang L."/>
            <person name="Guo W."/>
            <person name="Bai Y."/>
            <person name="Ruan J."/>
            <person name="Shangguan X."/>
            <person name="Mao Y."/>
            <person name="Jiang J."/>
            <person name="Zhu Y."/>
            <person name="Lei J."/>
            <person name="Kang H."/>
            <person name="Chen S."/>
            <person name="He X."/>
            <person name="Wang R."/>
            <person name="Wang Y."/>
            <person name="Chen J."/>
            <person name="Wang L."/>
            <person name="Yu S."/>
            <person name="Wang B."/>
            <person name="Wei J."/>
            <person name="Song S."/>
            <person name="Lu X."/>
            <person name="Gao Z."/>
            <person name="Gu W."/>
            <person name="Deng X."/>
            <person name="Ma D."/>
            <person name="Wang S."/>
            <person name="Liang W."/>
            <person name="Fang L."/>
            <person name="Cai C."/>
            <person name="Zhu X."/>
            <person name="Zhou B."/>
            <person name="Zhang Y."/>
            <person name="Chen Z."/>
            <person name="Xu S."/>
            <person name="Zhu R."/>
            <person name="Wang S."/>
            <person name="Zhang T."/>
            <person name="Zhao G."/>
        </authorList>
    </citation>
    <scope>NUCLEOTIDE SEQUENCE [LARGE SCALE GENOMIC DNA]</scope>
    <source>
        <strain evidence="3">cv. Xinhai21</strain>
        <tissue evidence="2">Leaf</tissue>
    </source>
</reference>
<feature type="region of interest" description="Disordered" evidence="1">
    <location>
        <begin position="1"/>
        <end position="38"/>
    </location>
</feature>
<evidence type="ECO:0000313" key="2">
    <source>
        <dbReference type="EMBL" id="PPR87432.1"/>
    </source>
</evidence>
<accession>A0A2P5W8M9</accession>
<protein>
    <submittedName>
        <fullName evidence="2">Uncharacterized protein</fullName>
    </submittedName>
</protein>
<dbReference type="EMBL" id="KZ668580">
    <property type="protein sequence ID" value="PPR87432.1"/>
    <property type="molecule type" value="Genomic_DNA"/>
</dbReference>
<evidence type="ECO:0000256" key="1">
    <source>
        <dbReference type="SAM" id="MobiDB-lite"/>
    </source>
</evidence>